<protein>
    <recommendedName>
        <fullName evidence="3">ubiquitinyl hydrolase 1</fullName>
        <ecNumber evidence="3">3.4.19.12</ecNumber>
    </recommendedName>
</protein>
<dbReference type="PROSITE" id="PS50802">
    <property type="entry name" value="OTU"/>
    <property type="match status" value="1"/>
</dbReference>
<dbReference type="OrthoDB" id="6275030at2759"/>
<proteinExistence type="inferred from homology"/>
<gene>
    <name evidence="16" type="ORF">BEMITA_LOCUS14200</name>
</gene>
<sequence>MTENTSVEKWVCEYCTYENYPSSLKCTMCRGSKPLLNEDIFRLQDDTSPAEQCLASGPSEIKSDSLENDKNSSCGIGACKVTRSPTVTASNIHEHFSPLRIESLERSTGASAVDQKSLGSKSKWNCQSCTYENWPKATKCVMCGHTATRISPVPSSFKDTHILSPEWDFASAHGAANIEESFLPYKKPSSHRLDDLSDLSPSNTNNAELDRLRRTQCNRKRNPDWNWLNACVGIVQGDANAVETYLSSGGDPTRQLTQMECAYLNRPSAFDVGYTLVHLAIRFHREDMLATILSYIEGSGSGVKRVPSYVAPDLASDIRRHVASTIKQQRKASFPCPFVTELTTFTLPAEIEDLPMIIQEQLFEELLDKDAQQQLEADPPVINWSLEVTAHLGSRLYALWNRSAGDCLLDSLMQATWGVFDRDNILRRALADLLNNGSHVFYPYWKEYEASQARLLHFSLEEGQWEEEWASLVSLASQPGASLEQLHIFALAHILRRPIIVYGVKYVKSYRGEPIGFARFEGVYLPLLWEPSFCVRSPLSLGYTRGHFSALVTIEPYSTNSISNQNPDSTDNSLQVAFLPLMDHQRKLLPVHFVMPSETGREENLLRQWLDVCVTDSGLLVAQQKLYKRPLLVAQMLEEWLNHYRRLAQMSNAPFVRPIPVQDYSSDGDSDDE</sequence>
<dbReference type="GO" id="GO:0016055">
    <property type="term" value="P:Wnt signaling pathway"/>
    <property type="evidence" value="ECO:0007669"/>
    <property type="project" value="UniProtKB-KW"/>
</dbReference>
<dbReference type="EC" id="3.4.19.12" evidence="3"/>
<dbReference type="Pfam" id="PF00641">
    <property type="entry name" value="Zn_ribbon_RanBP"/>
    <property type="match status" value="2"/>
</dbReference>
<keyword evidence="10" id="KW-0378">Hydrolase</keyword>
<evidence type="ECO:0000259" key="14">
    <source>
        <dbReference type="PROSITE" id="PS50199"/>
    </source>
</evidence>
<dbReference type="InterPro" id="IPR049768">
    <property type="entry name" value="ZRANB1_OTU"/>
</dbReference>
<dbReference type="InterPro" id="IPR003323">
    <property type="entry name" value="OTU_dom"/>
</dbReference>
<dbReference type="GO" id="GO:0007010">
    <property type="term" value="P:cytoskeleton organization"/>
    <property type="evidence" value="ECO:0007669"/>
    <property type="project" value="TreeGrafter"/>
</dbReference>
<dbReference type="PROSITE" id="PS01358">
    <property type="entry name" value="ZF_RANBP2_1"/>
    <property type="match status" value="2"/>
</dbReference>
<evidence type="ECO:0000256" key="2">
    <source>
        <dbReference type="ARBA" id="ARBA00005865"/>
    </source>
</evidence>
<evidence type="ECO:0000256" key="8">
    <source>
        <dbReference type="ARBA" id="ARBA00022771"/>
    </source>
</evidence>
<keyword evidence="8 13" id="KW-0863">Zinc-finger</keyword>
<evidence type="ECO:0000256" key="6">
    <source>
        <dbReference type="ARBA" id="ARBA00022723"/>
    </source>
</evidence>
<evidence type="ECO:0000256" key="11">
    <source>
        <dbReference type="ARBA" id="ARBA00022807"/>
    </source>
</evidence>
<dbReference type="GO" id="GO:0005634">
    <property type="term" value="C:nucleus"/>
    <property type="evidence" value="ECO:0007669"/>
    <property type="project" value="TreeGrafter"/>
</dbReference>
<dbReference type="GO" id="GO:0070530">
    <property type="term" value="F:K63-linked polyubiquitin modification-dependent protein binding"/>
    <property type="evidence" value="ECO:0007669"/>
    <property type="project" value="TreeGrafter"/>
</dbReference>
<feature type="domain" description="RanBP2-type" evidence="14">
    <location>
        <begin position="6"/>
        <end position="35"/>
    </location>
</feature>
<comment type="catalytic activity">
    <reaction evidence="1">
        <text>Thiol-dependent hydrolysis of ester, thioester, amide, peptide and isopeptide bonds formed by the C-terminal Gly of ubiquitin (a 76-residue protein attached to proteins as an intracellular targeting signal).</text>
        <dbReference type="EC" id="3.4.19.12"/>
    </reaction>
</comment>
<keyword evidence="6" id="KW-0479">Metal-binding</keyword>
<evidence type="ECO:0000256" key="5">
    <source>
        <dbReference type="ARBA" id="ARBA00022687"/>
    </source>
</evidence>
<evidence type="ECO:0000256" key="12">
    <source>
        <dbReference type="ARBA" id="ARBA00022833"/>
    </source>
</evidence>
<feature type="domain" description="RanBP2-type" evidence="14">
    <location>
        <begin position="120"/>
        <end position="149"/>
    </location>
</feature>
<dbReference type="GO" id="GO:0016477">
    <property type="term" value="P:cell migration"/>
    <property type="evidence" value="ECO:0007669"/>
    <property type="project" value="TreeGrafter"/>
</dbReference>
<dbReference type="PANTHER" id="PTHR13367">
    <property type="entry name" value="UBIQUITIN THIOESTERASE"/>
    <property type="match status" value="1"/>
</dbReference>
<keyword evidence="4" id="KW-0645">Protease</keyword>
<keyword evidence="12" id="KW-0862">Zinc</keyword>
<dbReference type="PROSITE" id="PS50199">
    <property type="entry name" value="ZF_RANBP2_2"/>
    <property type="match status" value="2"/>
</dbReference>
<dbReference type="GO" id="GO:0071947">
    <property type="term" value="P:protein deubiquitination involved in ubiquitin-dependent protein catabolic process"/>
    <property type="evidence" value="ECO:0007669"/>
    <property type="project" value="TreeGrafter"/>
</dbReference>
<keyword evidence="11" id="KW-0788">Thiol protease</keyword>
<keyword evidence="5" id="KW-0879">Wnt signaling pathway</keyword>
<feature type="domain" description="OTU" evidence="15">
    <location>
        <begin position="396"/>
        <end position="554"/>
    </location>
</feature>
<evidence type="ECO:0000313" key="17">
    <source>
        <dbReference type="Proteomes" id="UP001152759"/>
    </source>
</evidence>
<dbReference type="GO" id="GO:0008270">
    <property type="term" value="F:zinc ion binding"/>
    <property type="evidence" value="ECO:0007669"/>
    <property type="project" value="UniProtKB-KW"/>
</dbReference>
<name>A0A9P0F866_BEMTA</name>
<dbReference type="CDD" id="cd22767">
    <property type="entry name" value="OTU_ZRANB1"/>
    <property type="match status" value="1"/>
</dbReference>
<dbReference type="PANTHER" id="PTHR13367:SF28">
    <property type="entry name" value="UBIQUITIN THIOESTERASE ZRANB1"/>
    <property type="match status" value="1"/>
</dbReference>
<comment type="similarity">
    <text evidence="2">Belongs to the peptidase C64 family.</text>
</comment>
<evidence type="ECO:0000259" key="15">
    <source>
        <dbReference type="PROSITE" id="PS50802"/>
    </source>
</evidence>
<keyword evidence="7" id="KW-0677">Repeat</keyword>
<dbReference type="Proteomes" id="UP001152759">
    <property type="component" value="Chromosome 9"/>
</dbReference>
<dbReference type="InterPro" id="IPR041294">
    <property type="entry name" value="AnkUBD"/>
</dbReference>
<dbReference type="Pfam" id="PF02338">
    <property type="entry name" value="OTU"/>
    <property type="match status" value="1"/>
</dbReference>
<dbReference type="SMART" id="SM00547">
    <property type="entry name" value="ZnF_RBZ"/>
    <property type="match status" value="2"/>
</dbReference>
<dbReference type="GO" id="GO:0030177">
    <property type="term" value="P:positive regulation of Wnt signaling pathway"/>
    <property type="evidence" value="ECO:0007669"/>
    <property type="project" value="TreeGrafter"/>
</dbReference>
<dbReference type="GO" id="GO:0035523">
    <property type="term" value="P:protein K29-linked deubiquitination"/>
    <property type="evidence" value="ECO:0007669"/>
    <property type="project" value="TreeGrafter"/>
</dbReference>
<dbReference type="EMBL" id="OU963870">
    <property type="protein sequence ID" value="CAH0396093.1"/>
    <property type="molecule type" value="Genomic_DNA"/>
</dbReference>
<evidence type="ECO:0000313" key="16">
    <source>
        <dbReference type="EMBL" id="CAH0396093.1"/>
    </source>
</evidence>
<keyword evidence="9" id="KW-0833">Ubl conjugation pathway</keyword>
<dbReference type="Gene3D" id="1.25.40.560">
    <property type="match status" value="1"/>
</dbReference>
<dbReference type="Pfam" id="PF18418">
    <property type="entry name" value="AnkUBD"/>
    <property type="match status" value="1"/>
</dbReference>
<evidence type="ECO:0000256" key="13">
    <source>
        <dbReference type="PROSITE-ProRule" id="PRU00322"/>
    </source>
</evidence>
<dbReference type="SUPFAM" id="SSF90209">
    <property type="entry name" value="Ran binding protein zinc finger-like"/>
    <property type="match status" value="1"/>
</dbReference>
<dbReference type="KEGG" id="btab:109036088"/>
<dbReference type="AlphaFoldDB" id="A0A9P0F866"/>
<evidence type="ECO:0000256" key="1">
    <source>
        <dbReference type="ARBA" id="ARBA00000707"/>
    </source>
</evidence>
<evidence type="ECO:0000256" key="9">
    <source>
        <dbReference type="ARBA" id="ARBA00022786"/>
    </source>
</evidence>
<organism evidence="16 17">
    <name type="scientific">Bemisia tabaci</name>
    <name type="common">Sweetpotato whitefly</name>
    <name type="synonym">Aleurodes tabaci</name>
    <dbReference type="NCBI Taxonomy" id="7038"/>
    <lineage>
        <taxon>Eukaryota</taxon>
        <taxon>Metazoa</taxon>
        <taxon>Ecdysozoa</taxon>
        <taxon>Arthropoda</taxon>
        <taxon>Hexapoda</taxon>
        <taxon>Insecta</taxon>
        <taxon>Pterygota</taxon>
        <taxon>Neoptera</taxon>
        <taxon>Paraneoptera</taxon>
        <taxon>Hemiptera</taxon>
        <taxon>Sternorrhyncha</taxon>
        <taxon>Aleyrodoidea</taxon>
        <taxon>Aleyrodidae</taxon>
        <taxon>Aleyrodinae</taxon>
        <taxon>Bemisia</taxon>
    </lineage>
</organism>
<dbReference type="InterPro" id="IPR051346">
    <property type="entry name" value="OTU_Deubiquitinase"/>
</dbReference>
<dbReference type="InterPro" id="IPR036443">
    <property type="entry name" value="Znf_RanBP2_sf"/>
</dbReference>
<dbReference type="GO" id="GO:0005737">
    <property type="term" value="C:cytoplasm"/>
    <property type="evidence" value="ECO:0007669"/>
    <property type="project" value="TreeGrafter"/>
</dbReference>
<evidence type="ECO:0000256" key="7">
    <source>
        <dbReference type="ARBA" id="ARBA00022737"/>
    </source>
</evidence>
<evidence type="ECO:0000256" key="10">
    <source>
        <dbReference type="ARBA" id="ARBA00022801"/>
    </source>
</evidence>
<dbReference type="InterPro" id="IPR001876">
    <property type="entry name" value="Znf_RanBP2"/>
</dbReference>
<dbReference type="GO" id="GO:1990168">
    <property type="term" value="P:protein K33-linked deubiquitination"/>
    <property type="evidence" value="ECO:0007669"/>
    <property type="project" value="TreeGrafter"/>
</dbReference>
<dbReference type="GO" id="GO:0004843">
    <property type="term" value="F:cysteine-type deubiquitinase activity"/>
    <property type="evidence" value="ECO:0007669"/>
    <property type="project" value="UniProtKB-EC"/>
</dbReference>
<reference evidence="16" key="1">
    <citation type="submission" date="2021-12" db="EMBL/GenBank/DDBJ databases">
        <authorList>
            <person name="King R."/>
        </authorList>
    </citation>
    <scope>NUCLEOTIDE SEQUENCE</scope>
</reference>
<evidence type="ECO:0000256" key="4">
    <source>
        <dbReference type="ARBA" id="ARBA00022670"/>
    </source>
</evidence>
<keyword evidence="17" id="KW-1185">Reference proteome</keyword>
<accession>A0A9P0F866</accession>
<dbReference type="Gene3D" id="4.10.1060.10">
    <property type="entry name" value="Zinc finger, RanBP2-type"/>
    <property type="match status" value="2"/>
</dbReference>
<evidence type="ECO:0000256" key="3">
    <source>
        <dbReference type="ARBA" id="ARBA00012759"/>
    </source>
</evidence>